<accession>A0ABY8QAG1</accession>
<dbReference type="SUPFAM" id="SSF51971">
    <property type="entry name" value="Nucleotide-binding domain"/>
    <property type="match status" value="1"/>
</dbReference>
<dbReference type="Gene3D" id="3.40.50.720">
    <property type="entry name" value="NAD(P)-binding Rossmann-like Domain"/>
    <property type="match status" value="3"/>
</dbReference>
<dbReference type="EMBL" id="CP124535">
    <property type="protein sequence ID" value="WGV17220.1"/>
    <property type="molecule type" value="Genomic_DNA"/>
</dbReference>
<proteinExistence type="predicted"/>
<feature type="domain" description="UDP-galactopyranose mutase C-terminal" evidence="1">
    <location>
        <begin position="147"/>
        <end position="346"/>
    </location>
</feature>
<organism evidence="2 3">
    <name type="scientific">Fuscovulum ytuae</name>
    <dbReference type="NCBI Taxonomy" id="3042299"/>
    <lineage>
        <taxon>Bacteria</taxon>
        <taxon>Pseudomonadati</taxon>
        <taxon>Pseudomonadota</taxon>
        <taxon>Alphaproteobacteria</taxon>
        <taxon>Rhodobacterales</taxon>
        <taxon>Paracoccaceae</taxon>
        <taxon>Fuscovulum</taxon>
    </lineage>
</organism>
<evidence type="ECO:0000313" key="3">
    <source>
        <dbReference type="Proteomes" id="UP001230978"/>
    </source>
</evidence>
<dbReference type="RefSeq" id="WP_281468312.1">
    <property type="nucleotide sequence ID" value="NZ_CP124535.1"/>
</dbReference>
<reference evidence="2 3" key="1">
    <citation type="submission" date="2023-04" db="EMBL/GenBank/DDBJ databases">
        <title>YMD61, complete Genome.</title>
        <authorList>
            <person name="Zhang J."/>
        </authorList>
    </citation>
    <scope>NUCLEOTIDE SEQUENCE [LARGE SCALE GENOMIC DNA]</scope>
    <source>
        <strain evidence="2 3">YMD61</strain>
    </source>
</reference>
<dbReference type="PANTHER" id="PTHR21197:SF0">
    <property type="entry name" value="UDP-GALACTOPYRANOSE MUTASE"/>
    <property type="match status" value="1"/>
</dbReference>
<dbReference type="PANTHER" id="PTHR21197">
    <property type="entry name" value="UDP-GALACTOPYRANOSE MUTASE"/>
    <property type="match status" value="1"/>
</dbReference>
<dbReference type="SUPFAM" id="SSF54373">
    <property type="entry name" value="FAD-linked reductases, C-terminal domain"/>
    <property type="match status" value="1"/>
</dbReference>
<dbReference type="Proteomes" id="UP001230978">
    <property type="component" value="Chromosome"/>
</dbReference>
<dbReference type="InterPro" id="IPR015899">
    <property type="entry name" value="UDP-GalPyranose_mutase_C"/>
</dbReference>
<keyword evidence="3" id="KW-1185">Reference proteome</keyword>
<protein>
    <submittedName>
        <fullName evidence="2">UDP-galactopyranose mutase</fullName>
    </submittedName>
</protein>
<evidence type="ECO:0000259" key="1">
    <source>
        <dbReference type="Pfam" id="PF03275"/>
    </source>
</evidence>
<dbReference type="Pfam" id="PF03275">
    <property type="entry name" value="GLF"/>
    <property type="match status" value="1"/>
</dbReference>
<gene>
    <name evidence="2" type="ORF">QF092_05285</name>
</gene>
<sequence>MRVLVVGAGLSGAVIARVLAEAGVASTVLEARDHVAGNCHTERDAETGVLVHLHGPHIFHTDDDEVWSFVNRFARFRPFVNRVKATVGARVYSLPINLHTINQFFCKSFRPEEARAFIAAQADGGNADPASFEGEALRLLGRPLYEAFLKGYTVKQWGMAPTDLPASILKRLPLRFNYDDNYFFHRHQGMPEAGYTAMVAAMLDHPLIELRLAAPFRAQGAGAWRHVFYSGPLDGYFDHGLGRLRYRTLDFERFTDLGDHQGCAVMNYPDAEVPFTRVTEHKHFAPWEEHAATVCYREYSRDCGPGDLPYYPIRLVADQALLAAYEARARELRGVTFVGRLGTYRYLDMDQTIREGLDAARRFLRAGAAMPAFAADGV</sequence>
<dbReference type="Pfam" id="PF13450">
    <property type="entry name" value="NAD_binding_8"/>
    <property type="match status" value="1"/>
</dbReference>
<evidence type="ECO:0000313" key="2">
    <source>
        <dbReference type="EMBL" id="WGV17220.1"/>
    </source>
</evidence>
<name>A0ABY8QAG1_9RHOB</name>